<keyword evidence="7 13" id="KW-0378">Hydrolase</keyword>
<evidence type="ECO:0000256" key="13">
    <source>
        <dbReference type="RuleBase" id="RU000489"/>
    </source>
</evidence>
<evidence type="ECO:0000313" key="20">
    <source>
        <dbReference type="Proteomes" id="UP000030651"/>
    </source>
</evidence>
<dbReference type="OMA" id="GWDEICD"/>
<keyword evidence="6 12" id="KW-0147">Chitin-binding</keyword>
<gene>
    <name evidence="19" type="ORF">PFICI_11227</name>
</gene>
<evidence type="ECO:0000256" key="8">
    <source>
        <dbReference type="ARBA" id="ARBA00023024"/>
    </source>
</evidence>
<organism evidence="19 20">
    <name type="scientific">Pestalotiopsis fici (strain W106-1 / CGMCC3.15140)</name>
    <dbReference type="NCBI Taxonomy" id="1229662"/>
    <lineage>
        <taxon>Eukaryota</taxon>
        <taxon>Fungi</taxon>
        <taxon>Dikarya</taxon>
        <taxon>Ascomycota</taxon>
        <taxon>Pezizomycotina</taxon>
        <taxon>Sordariomycetes</taxon>
        <taxon>Xylariomycetidae</taxon>
        <taxon>Amphisphaeriales</taxon>
        <taxon>Sporocadaceae</taxon>
        <taxon>Pestalotiopsis</taxon>
    </lineage>
</organism>
<keyword evidence="5" id="KW-0964">Secreted</keyword>
<dbReference type="PROSITE" id="PS00026">
    <property type="entry name" value="CHIT_BIND_I_1"/>
    <property type="match status" value="1"/>
</dbReference>
<evidence type="ECO:0000256" key="5">
    <source>
        <dbReference type="ARBA" id="ARBA00022525"/>
    </source>
</evidence>
<evidence type="ECO:0000256" key="2">
    <source>
        <dbReference type="ARBA" id="ARBA00004613"/>
    </source>
</evidence>
<keyword evidence="16" id="KW-0732">Signal</keyword>
<evidence type="ECO:0000256" key="1">
    <source>
        <dbReference type="ARBA" id="ARBA00000822"/>
    </source>
</evidence>
<keyword evidence="20" id="KW-1185">Reference proteome</keyword>
<comment type="subcellular location">
    <subcellularLocation>
        <location evidence="2">Secreted</location>
    </subcellularLocation>
</comment>
<dbReference type="InterPro" id="IPR001002">
    <property type="entry name" value="Chitin-bd_1"/>
</dbReference>
<dbReference type="InterPro" id="IPR018371">
    <property type="entry name" value="Chitin-binding_1_CS"/>
</dbReference>
<evidence type="ECO:0000259" key="18">
    <source>
        <dbReference type="PROSITE" id="PS51910"/>
    </source>
</evidence>
<keyword evidence="10 13" id="KW-0326">Glycosidase</keyword>
<evidence type="ECO:0000256" key="16">
    <source>
        <dbReference type="SAM" id="SignalP"/>
    </source>
</evidence>
<sequence>MHVRDIFLTGALLLSSSSAQNSSVSLIVNATATTGVQLPNNASKALKPLYQPYSPETPKFNNESLIQALSSPGTASNFFLLQESTNEVPVGELPVGTCAPGIRCTNGAYCSNTGVCGFAPTSCGKDVCISDCKAKAPCGQYAHPENATCPLNVCCSQHGFCGSTDEYCGAGCQVGYGGCGGAPTPSCSGNSAITRRIGYYESWANTRKCDVRSPEDIDLTGITHLNFAFAFFDPKSFEISPMDSNSASLYKRFTALKSKKASLQTWLSVGGWSFNDDTNSPNTRTAFSDMVSSAANRQKFISALQSFMQSYGFDGIDIDWEYPAAYDRGGKQSDFGNYLELVAEMKQSFGGSYGISATVPSSYWYLQHFDVKTMQEYVDWFNFMSYDIHGTWDSSNKFTGPYIRPHTNLTEIQDGLSLLWRAGIKPEKVVLGLGWYGRSFTLADPGCTTPNKVCQFTAGANPGDCTNSAGTLSNAEIKRILKRGAATEQYDKTAAVKWMTWNTDQWVSYDDGVTMQQKINAANELCLGGTMIWSLDQDNSDGDSMSDLLGVGQANGVSAEEAKAYKAQMANAALQNDIAASCYWSLCGKPCENGYFDTTEAKGQVASVQQNSICSNGEVQTLCCAPGTTMGTCSWQGFRGVGLPCTPVCNNTSDIVVAQNSNSYQENEAGQVADLTCNGGYQAYCCNGFIPSSKTNTGNIFLYGQGVFTKRNLVGDLDKRGKPASVAAGVLTAGLCSAAVAALIAEAPFTFGISLLGIPAEIALCAAAGIVVTAAGFASRPAAPAQPPPHHPPPVAQPHTGVPTTITVGKTARASYGQWPILDFGSVSQSSYCDCFVTYTCRYGLGWDEICDNQRWAIDKMLNGQTVFEVRPKGRAPNRNQELWANQRKDKYRTLVQGSRRVASARCEVDEFPMGNLVDSGNNNPQACRLVNKPANGAQGRDFGFWKTAQWTRCSSFRKTICGSLDAPPATWKFGPLAGNRGVGAGKHFISAYGFDSQTPDSLCFASYTYTDAKGAKQNTMVPDHGFRALDDDPMFGNPYKWPRQNWKIDPAPAANAANRPVSINSAAFQKRDGAQELLSNITHNVTSNQDHNSICHVAVGEGGQLDEVEIILDDHIFEDMDGNLVNGRACSIIYDDSREVQLLINGDGNVEYATQDEDWLPKEVPITKEEELSATYSTELAKPSESLSIVPIRTETSGGSSGSIITMPPAIPSS</sequence>
<dbReference type="PANTHER" id="PTHR11177:SF333">
    <property type="entry name" value="CHITINASE"/>
    <property type="match status" value="1"/>
</dbReference>
<dbReference type="InterPro" id="IPR001223">
    <property type="entry name" value="Glyco_hydro18_cat"/>
</dbReference>
<dbReference type="CDD" id="cd00035">
    <property type="entry name" value="ChtBD1"/>
    <property type="match status" value="1"/>
</dbReference>
<evidence type="ECO:0000256" key="10">
    <source>
        <dbReference type="ARBA" id="ARBA00023295"/>
    </source>
</evidence>
<evidence type="ECO:0000313" key="19">
    <source>
        <dbReference type="EMBL" id="ETS77353.1"/>
    </source>
</evidence>
<dbReference type="PROSITE" id="PS51910">
    <property type="entry name" value="GH18_2"/>
    <property type="match status" value="1"/>
</dbReference>
<evidence type="ECO:0000256" key="7">
    <source>
        <dbReference type="ARBA" id="ARBA00022801"/>
    </source>
</evidence>
<keyword evidence="8" id="KW-0146">Chitin degradation</keyword>
<keyword evidence="11" id="KW-0624">Polysaccharide degradation</keyword>
<feature type="compositionally biased region" description="Pro residues" evidence="14">
    <location>
        <begin position="784"/>
        <end position="796"/>
    </location>
</feature>
<dbReference type="InterPro" id="IPR029070">
    <property type="entry name" value="Chitinase_insertion_sf"/>
</dbReference>
<dbReference type="GO" id="GO:0008061">
    <property type="term" value="F:chitin binding"/>
    <property type="evidence" value="ECO:0007669"/>
    <property type="project" value="UniProtKB-UniRule"/>
</dbReference>
<protein>
    <recommendedName>
        <fullName evidence="4">chitinase</fullName>
        <ecNumber evidence="4">3.2.1.14</ecNumber>
    </recommendedName>
</protein>
<feature type="domain" description="Chitin-binding type-1" evidence="17">
    <location>
        <begin position="135"/>
        <end position="181"/>
    </location>
</feature>
<dbReference type="STRING" id="1229662.W3WU01"/>
<dbReference type="Gene3D" id="3.30.60.10">
    <property type="entry name" value="Endochitinase-like"/>
    <property type="match status" value="1"/>
</dbReference>
<accession>W3WU01</accession>
<feature type="region of interest" description="Disordered" evidence="14">
    <location>
        <begin position="781"/>
        <end position="803"/>
    </location>
</feature>
<dbReference type="InParanoid" id="W3WU01"/>
<keyword evidence="15" id="KW-1133">Transmembrane helix</keyword>
<feature type="transmembrane region" description="Helical" evidence="15">
    <location>
        <begin position="726"/>
        <end position="744"/>
    </location>
</feature>
<dbReference type="InterPro" id="IPR036861">
    <property type="entry name" value="Endochitinase-like_sf"/>
</dbReference>
<name>W3WU01_PESFW</name>
<feature type="chain" id="PRO_5004833963" description="chitinase" evidence="16">
    <location>
        <begin position="20"/>
        <end position="1215"/>
    </location>
</feature>
<dbReference type="EC" id="3.2.1.14" evidence="4"/>
<dbReference type="GO" id="GO:0006032">
    <property type="term" value="P:chitin catabolic process"/>
    <property type="evidence" value="ECO:0007669"/>
    <property type="project" value="UniProtKB-KW"/>
</dbReference>
<dbReference type="InterPro" id="IPR050314">
    <property type="entry name" value="Glycosyl_Hydrlase_18"/>
</dbReference>
<dbReference type="SMART" id="SM00270">
    <property type="entry name" value="ChtBD1"/>
    <property type="match status" value="2"/>
</dbReference>
<comment type="catalytic activity">
    <reaction evidence="1">
        <text>Random endo-hydrolysis of N-acetyl-beta-D-glucosaminide (1-&gt;4)-beta-linkages in chitin and chitodextrins.</text>
        <dbReference type="EC" id="3.2.1.14"/>
    </reaction>
</comment>
<dbReference type="Proteomes" id="UP000030651">
    <property type="component" value="Unassembled WGS sequence"/>
</dbReference>
<reference evidence="20" key="1">
    <citation type="journal article" date="2015" name="BMC Genomics">
        <title>Genomic and transcriptomic analysis of the endophytic fungus Pestalotiopsis fici reveals its lifestyle and high potential for synthesis of natural products.</title>
        <authorList>
            <person name="Wang X."/>
            <person name="Zhang X."/>
            <person name="Liu L."/>
            <person name="Xiang M."/>
            <person name="Wang W."/>
            <person name="Sun X."/>
            <person name="Che Y."/>
            <person name="Guo L."/>
            <person name="Liu G."/>
            <person name="Guo L."/>
            <person name="Wang C."/>
            <person name="Yin W.B."/>
            <person name="Stadler M."/>
            <person name="Zhang X."/>
            <person name="Liu X."/>
        </authorList>
    </citation>
    <scope>NUCLEOTIDE SEQUENCE [LARGE SCALE GENOMIC DNA]</scope>
    <source>
        <strain evidence="20">W106-1 / CGMCC3.15140</strain>
    </source>
</reference>
<dbReference type="SMART" id="SM00636">
    <property type="entry name" value="Glyco_18"/>
    <property type="match status" value="1"/>
</dbReference>
<feature type="disulfide bond" evidence="12">
    <location>
        <begin position="154"/>
        <end position="168"/>
    </location>
</feature>
<dbReference type="eggNOG" id="KOG2806">
    <property type="taxonomic scope" value="Eukaryota"/>
</dbReference>
<dbReference type="SUPFAM" id="SSF51445">
    <property type="entry name" value="(Trans)glycosidases"/>
    <property type="match status" value="1"/>
</dbReference>
<keyword evidence="9" id="KW-0119">Carbohydrate metabolism</keyword>
<dbReference type="GeneID" id="19276240"/>
<dbReference type="Gene3D" id="3.10.50.10">
    <property type="match status" value="1"/>
</dbReference>
<dbReference type="InterPro" id="IPR001579">
    <property type="entry name" value="Glyco_hydro_18_chit_AS"/>
</dbReference>
<evidence type="ECO:0000256" key="4">
    <source>
        <dbReference type="ARBA" id="ARBA00012729"/>
    </source>
</evidence>
<comment type="caution">
    <text evidence="12">Lacks conserved residue(s) required for the propagation of feature annotation.</text>
</comment>
<dbReference type="Pfam" id="PF00704">
    <property type="entry name" value="Glyco_hydro_18"/>
    <property type="match status" value="1"/>
</dbReference>
<dbReference type="PROSITE" id="PS50941">
    <property type="entry name" value="CHIT_BIND_I_2"/>
    <property type="match status" value="1"/>
</dbReference>
<dbReference type="HOGENOM" id="CLU_009688_0_0_1"/>
<dbReference type="SUPFAM" id="SSF57016">
    <property type="entry name" value="Plant lectins/antimicrobial peptides"/>
    <property type="match status" value="1"/>
</dbReference>
<dbReference type="KEGG" id="pfy:PFICI_11227"/>
<keyword evidence="12" id="KW-1015">Disulfide bond</keyword>
<dbReference type="PANTHER" id="PTHR11177">
    <property type="entry name" value="CHITINASE"/>
    <property type="match status" value="1"/>
</dbReference>
<evidence type="ECO:0000256" key="14">
    <source>
        <dbReference type="SAM" id="MobiDB-lite"/>
    </source>
</evidence>
<evidence type="ECO:0000256" key="15">
    <source>
        <dbReference type="SAM" id="Phobius"/>
    </source>
</evidence>
<dbReference type="SUPFAM" id="SSF54556">
    <property type="entry name" value="Chitinase insertion domain"/>
    <property type="match status" value="1"/>
</dbReference>
<comment type="similarity">
    <text evidence="3">Belongs to the glycosyl hydrolase 18 family. Chitinase class V subfamily.</text>
</comment>
<proteinExistence type="inferred from homology"/>
<evidence type="ECO:0000256" key="11">
    <source>
        <dbReference type="ARBA" id="ARBA00023326"/>
    </source>
</evidence>
<feature type="disulfide bond" evidence="12">
    <location>
        <begin position="149"/>
        <end position="161"/>
    </location>
</feature>
<dbReference type="Gene3D" id="3.20.20.80">
    <property type="entry name" value="Glycosidases"/>
    <property type="match status" value="1"/>
</dbReference>
<feature type="signal peptide" evidence="16">
    <location>
        <begin position="1"/>
        <end position="19"/>
    </location>
</feature>
<keyword evidence="15" id="KW-0812">Transmembrane</keyword>
<dbReference type="PROSITE" id="PS01095">
    <property type="entry name" value="GH18_1"/>
    <property type="match status" value="1"/>
</dbReference>
<keyword evidence="15" id="KW-0472">Membrane</keyword>
<dbReference type="InterPro" id="IPR011583">
    <property type="entry name" value="Chitinase_II/V-like_cat"/>
</dbReference>
<dbReference type="GO" id="GO:0005576">
    <property type="term" value="C:extracellular region"/>
    <property type="evidence" value="ECO:0007669"/>
    <property type="project" value="UniProtKB-SubCell"/>
</dbReference>
<dbReference type="OrthoDB" id="73875at2759"/>
<feature type="region of interest" description="Disordered" evidence="14">
    <location>
        <begin position="1192"/>
        <end position="1215"/>
    </location>
</feature>
<evidence type="ECO:0000256" key="12">
    <source>
        <dbReference type="PROSITE-ProRule" id="PRU00261"/>
    </source>
</evidence>
<dbReference type="InterPro" id="IPR017853">
    <property type="entry name" value="GH"/>
</dbReference>
<feature type="transmembrane region" description="Helical" evidence="15">
    <location>
        <begin position="756"/>
        <end position="778"/>
    </location>
</feature>
<dbReference type="EMBL" id="KI912116">
    <property type="protein sequence ID" value="ETS77353.1"/>
    <property type="molecule type" value="Genomic_DNA"/>
</dbReference>
<evidence type="ECO:0000256" key="3">
    <source>
        <dbReference type="ARBA" id="ARBA00008682"/>
    </source>
</evidence>
<evidence type="ECO:0000256" key="9">
    <source>
        <dbReference type="ARBA" id="ARBA00023277"/>
    </source>
</evidence>
<dbReference type="AlphaFoldDB" id="W3WU01"/>
<evidence type="ECO:0000256" key="6">
    <source>
        <dbReference type="ARBA" id="ARBA00022669"/>
    </source>
</evidence>
<feature type="domain" description="GH18" evidence="18">
    <location>
        <begin position="194"/>
        <end position="552"/>
    </location>
</feature>
<dbReference type="GO" id="GO:0000272">
    <property type="term" value="P:polysaccharide catabolic process"/>
    <property type="evidence" value="ECO:0007669"/>
    <property type="project" value="UniProtKB-KW"/>
</dbReference>
<dbReference type="Pfam" id="PF00187">
    <property type="entry name" value="Chitin_bind_1"/>
    <property type="match status" value="1"/>
</dbReference>
<evidence type="ECO:0000259" key="17">
    <source>
        <dbReference type="PROSITE" id="PS50941"/>
    </source>
</evidence>
<dbReference type="GO" id="GO:0008843">
    <property type="term" value="F:endochitinase activity"/>
    <property type="evidence" value="ECO:0007669"/>
    <property type="project" value="UniProtKB-EC"/>
</dbReference>
<dbReference type="RefSeq" id="XP_007837999.1">
    <property type="nucleotide sequence ID" value="XM_007839808.1"/>
</dbReference>